<name>I3Z3U4_BELBD</name>
<organism evidence="3 4">
    <name type="scientific">Belliella baltica (strain DSM 15883 / CIP 108006 / LMG 21964 / BA134)</name>
    <dbReference type="NCBI Taxonomy" id="866536"/>
    <lineage>
        <taxon>Bacteria</taxon>
        <taxon>Pseudomonadati</taxon>
        <taxon>Bacteroidota</taxon>
        <taxon>Cytophagia</taxon>
        <taxon>Cytophagales</taxon>
        <taxon>Cyclobacteriaceae</taxon>
        <taxon>Belliella</taxon>
    </lineage>
</organism>
<dbReference type="eggNOG" id="COG2865">
    <property type="taxonomic scope" value="Bacteria"/>
</dbReference>
<dbReference type="KEGG" id="bbd:Belba_1283"/>
<dbReference type="HOGENOM" id="CLU_092021_0_0_10"/>
<dbReference type="Proteomes" id="UP000006050">
    <property type="component" value="Chromosome"/>
</dbReference>
<dbReference type="Pfam" id="PF04326">
    <property type="entry name" value="SLFN_AlbA_2"/>
    <property type="match status" value="1"/>
</dbReference>
<proteinExistence type="predicted"/>
<evidence type="ECO:0000313" key="3">
    <source>
        <dbReference type="EMBL" id="AFL83912.1"/>
    </source>
</evidence>
<feature type="domain" description="Schlafen AlbA-2" evidence="2">
    <location>
        <begin position="121"/>
        <end position="255"/>
    </location>
</feature>
<dbReference type="PANTHER" id="PTHR30595">
    <property type="entry name" value="GLPR-RELATED TRANSCRIPTIONAL REPRESSOR"/>
    <property type="match status" value="1"/>
</dbReference>
<dbReference type="STRING" id="866536.Belba_1283"/>
<feature type="transmembrane region" description="Helical" evidence="1">
    <location>
        <begin position="69"/>
        <end position="91"/>
    </location>
</feature>
<evidence type="ECO:0000256" key="1">
    <source>
        <dbReference type="SAM" id="Phobius"/>
    </source>
</evidence>
<evidence type="ECO:0000259" key="2">
    <source>
        <dbReference type="Pfam" id="PF04326"/>
    </source>
</evidence>
<dbReference type="AlphaFoldDB" id="I3Z3U4"/>
<feature type="transmembrane region" description="Helical" evidence="1">
    <location>
        <begin position="21"/>
        <end position="41"/>
    </location>
</feature>
<evidence type="ECO:0000313" key="4">
    <source>
        <dbReference type="Proteomes" id="UP000006050"/>
    </source>
</evidence>
<dbReference type="Gene3D" id="3.30.950.30">
    <property type="entry name" value="Schlafen, AAA domain"/>
    <property type="match status" value="1"/>
</dbReference>
<dbReference type="EMBL" id="CP003281">
    <property type="protein sequence ID" value="AFL83912.1"/>
    <property type="molecule type" value="Genomic_DNA"/>
</dbReference>
<dbReference type="InterPro" id="IPR038461">
    <property type="entry name" value="Schlafen_AlbA_2_dom_sf"/>
</dbReference>
<sequence>MRMATANFIIKNNKELILHSLFGLLIGYFFLHPVSMVIHWVETNNSAFSWTEVERVFYDSMVHSFSFHMMPMSLAFTTLGLLGGLGSGIYYKSIKKKKYLLYGRHQLLQQSIPSLIANGKTEFVEFKPSLRHDYRQVKTDKNIELVVLKEIAGFLNAKGGTLIIGVDDYGEILGLANDYWSLKKQNKDGFQERIILLVSNSFGKDICSRIHFAFHTIQDREICALYIDPSSRPVYLSERNNTVFYLRAGNVTTPLTTSETVKYLQTRRKI</sequence>
<gene>
    <name evidence="3" type="ordered locus">Belba_1283</name>
</gene>
<protein>
    <submittedName>
        <fullName evidence="3">Putative transcriptional regulator with HTH domain</fullName>
    </submittedName>
</protein>
<keyword evidence="4" id="KW-1185">Reference proteome</keyword>
<dbReference type="InterPro" id="IPR007421">
    <property type="entry name" value="Schlafen_AlbA_2_dom"/>
</dbReference>
<reference evidence="4" key="1">
    <citation type="submission" date="2012-06" db="EMBL/GenBank/DDBJ databases">
        <title>The complete genome of Belliella baltica DSM 15883.</title>
        <authorList>
            <person name="Lucas S."/>
            <person name="Copeland A."/>
            <person name="Lapidus A."/>
            <person name="Goodwin L."/>
            <person name="Pitluck S."/>
            <person name="Peters L."/>
            <person name="Mikhailova N."/>
            <person name="Davenport K."/>
            <person name="Kyrpides N."/>
            <person name="Mavromatis K."/>
            <person name="Pagani I."/>
            <person name="Ivanova N."/>
            <person name="Ovchinnikova G."/>
            <person name="Zeytun A."/>
            <person name="Detter J.C."/>
            <person name="Han C."/>
            <person name="Land M."/>
            <person name="Hauser L."/>
            <person name="Markowitz V."/>
            <person name="Cheng J.-F."/>
            <person name="Hugenholtz P."/>
            <person name="Woyke T."/>
            <person name="Wu D."/>
            <person name="Tindall B."/>
            <person name="Pomrenke H."/>
            <person name="Brambilla E."/>
            <person name="Klenk H.-P."/>
            <person name="Eisen J.A."/>
        </authorList>
    </citation>
    <scope>NUCLEOTIDE SEQUENCE [LARGE SCALE GENOMIC DNA]</scope>
    <source>
        <strain evidence="4">DSM 15883 / CIP 108006 / LMG 21964 / BA134</strain>
    </source>
</reference>
<keyword evidence="1" id="KW-0472">Membrane</keyword>
<dbReference type="PANTHER" id="PTHR30595:SF6">
    <property type="entry name" value="SCHLAFEN ALBA-2 DOMAIN-CONTAINING PROTEIN"/>
    <property type="match status" value="1"/>
</dbReference>
<accession>I3Z3U4</accession>
<keyword evidence="1" id="KW-0812">Transmembrane</keyword>
<keyword evidence="1" id="KW-1133">Transmembrane helix</keyword>